<dbReference type="Gene3D" id="3.10.50.30">
    <property type="entry name" value="Transcription elongation factor, GreA/GreB, C-terminal domain"/>
    <property type="match status" value="1"/>
</dbReference>
<accession>A0ABQ1P6Q8</accession>
<dbReference type="Proteomes" id="UP000638188">
    <property type="component" value="Unassembled WGS sequence"/>
</dbReference>
<reference evidence="4" key="1">
    <citation type="journal article" date="2019" name="Int. J. Syst. Evol. Microbiol.">
        <title>The Global Catalogue of Microorganisms (GCM) 10K type strain sequencing project: providing services to taxonomists for standard genome sequencing and annotation.</title>
        <authorList>
            <consortium name="The Broad Institute Genomics Platform"/>
            <consortium name="The Broad Institute Genome Sequencing Center for Infectious Disease"/>
            <person name="Wu L."/>
            <person name="Ma J."/>
        </authorList>
    </citation>
    <scope>NUCLEOTIDE SEQUENCE [LARGE SCALE GENOMIC DNA]</scope>
    <source>
        <strain evidence="4">CGMCC 1.12482</strain>
    </source>
</reference>
<dbReference type="NCBIfam" id="NF004396">
    <property type="entry name" value="PRK05753.1"/>
    <property type="match status" value="1"/>
</dbReference>
<dbReference type="RefSeq" id="WP_150276168.1">
    <property type="nucleotide sequence ID" value="NZ_BMFF01000002.1"/>
</dbReference>
<evidence type="ECO:0000313" key="3">
    <source>
        <dbReference type="EMBL" id="GGC91753.1"/>
    </source>
</evidence>
<dbReference type="InterPro" id="IPR001437">
    <property type="entry name" value="Tscrpt_elong_fac_GreA/B_C"/>
</dbReference>
<dbReference type="PANTHER" id="PTHR30437:SF5">
    <property type="entry name" value="REGULATOR OF NUCLEOSIDE DIPHOSPHATE KINASE"/>
    <property type="match status" value="1"/>
</dbReference>
<dbReference type="InterPro" id="IPR036953">
    <property type="entry name" value="GreA/GreB_C_sf"/>
</dbReference>
<dbReference type="PANTHER" id="PTHR30437">
    <property type="entry name" value="TRANSCRIPTION ELONGATION FACTOR GREA"/>
    <property type="match status" value="1"/>
</dbReference>
<organism evidence="3 4">
    <name type="scientific">Halopseudomonas salina</name>
    <dbReference type="NCBI Taxonomy" id="1323744"/>
    <lineage>
        <taxon>Bacteria</taxon>
        <taxon>Pseudomonadati</taxon>
        <taxon>Pseudomonadota</taxon>
        <taxon>Gammaproteobacteria</taxon>
        <taxon>Pseudomonadales</taxon>
        <taxon>Pseudomonadaceae</taxon>
        <taxon>Halopseudomonas</taxon>
    </lineage>
</organism>
<dbReference type="Pfam" id="PF01272">
    <property type="entry name" value="GreA_GreB"/>
    <property type="match status" value="1"/>
</dbReference>
<name>A0ABQ1P6Q8_9GAMM</name>
<sequence length="135" mass="15031">MSSNPSIVISKLDLQRLDQVLDPLKYPMDTLEALETEIARARVVSHKRIKPDIVTMNSTVRLLDETTAREFLVTLVYPHNAGGPDTVSVLAPVGMAILGLKIGQRIEWSSAQCRPLKLKVLDIPYQPEANGEYHL</sequence>
<dbReference type="EMBL" id="BMFF01000002">
    <property type="protein sequence ID" value="GGC91753.1"/>
    <property type="molecule type" value="Genomic_DNA"/>
</dbReference>
<dbReference type="Gene3D" id="1.10.286.20">
    <property type="match status" value="1"/>
</dbReference>
<keyword evidence="4" id="KW-1185">Reference proteome</keyword>
<dbReference type="InterPro" id="IPR029462">
    <property type="entry name" value="Rnk_N"/>
</dbReference>
<protein>
    <submittedName>
        <fullName evidence="3">Nucleoside diphosphate kinase regulator</fullName>
    </submittedName>
</protein>
<evidence type="ECO:0000259" key="1">
    <source>
        <dbReference type="Pfam" id="PF01272"/>
    </source>
</evidence>
<evidence type="ECO:0000259" key="2">
    <source>
        <dbReference type="Pfam" id="PF14760"/>
    </source>
</evidence>
<keyword evidence="3" id="KW-0418">Kinase</keyword>
<feature type="domain" description="Regulator of nucleoside diphosphate kinase N-terminal" evidence="2">
    <location>
        <begin position="5"/>
        <end position="44"/>
    </location>
</feature>
<dbReference type="InterPro" id="IPR023459">
    <property type="entry name" value="Tscrpt_elong_fac_GreA/B_fam"/>
</dbReference>
<dbReference type="Pfam" id="PF14760">
    <property type="entry name" value="Rnk_N"/>
    <property type="match status" value="1"/>
</dbReference>
<keyword evidence="3" id="KW-0808">Transferase</keyword>
<gene>
    <name evidence="3" type="primary">rnk</name>
    <name evidence="3" type="ORF">GCM10007418_09240</name>
</gene>
<comment type="caution">
    <text evidence="3">The sequence shown here is derived from an EMBL/GenBank/DDBJ whole genome shotgun (WGS) entry which is preliminary data.</text>
</comment>
<proteinExistence type="predicted"/>
<evidence type="ECO:0000313" key="4">
    <source>
        <dbReference type="Proteomes" id="UP000638188"/>
    </source>
</evidence>
<dbReference type="SUPFAM" id="SSF54534">
    <property type="entry name" value="FKBP-like"/>
    <property type="match status" value="1"/>
</dbReference>
<feature type="domain" description="Transcription elongation factor GreA/GreB C-terminal" evidence="1">
    <location>
        <begin position="52"/>
        <end position="124"/>
    </location>
</feature>
<dbReference type="GO" id="GO:0016301">
    <property type="term" value="F:kinase activity"/>
    <property type="evidence" value="ECO:0007669"/>
    <property type="project" value="UniProtKB-KW"/>
</dbReference>